<evidence type="ECO:0000313" key="2">
    <source>
        <dbReference type="EMBL" id="VEL41001.1"/>
    </source>
</evidence>
<organism evidence="2 3">
    <name type="scientific">Protopolystoma xenopodis</name>
    <dbReference type="NCBI Taxonomy" id="117903"/>
    <lineage>
        <taxon>Eukaryota</taxon>
        <taxon>Metazoa</taxon>
        <taxon>Spiralia</taxon>
        <taxon>Lophotrochozoa</taxon>
        <taxon>Platyhelminthes</taxon>
        <taxon>Monogenea</taxon>
        <taxon>Polyopisthocotylea</taxon>
        <taxon>Polystomatidea</taxon>
        <taxon>Polystomatidae</taxon>
        <taxon>Protopolystoma</taxon>
    </lineage>
</organism>
<proteinExistence type="predicted"/>
<feature type="region of interest" description="Disordered" evidence="1">
    <location>
        <begin position="16"/>
        <end position="45"/>
    </location>
</feature>
<dbReference type="Proteomes" id="UP000784294">
    <property type="component" value="Unassembled WGS sequence"/>
</dbReference>
<comment type="caution">
    <text evidence="2">The sequence shown here is derived from an EMBL/GenBank/DDBJ whole genome shotgun (WGS) entry which is preliminary data.</text>
</comment>
<dbReference type="AlphaFoldDB" id="A0A3S5BD27"/>
<feature type="compositionally biased region" description="Polar residues" evidence="1">
    <location>
        <begin position="76"/>
        <end position="86"/>
    </location>
</feature>
<evidence type="ECO:0000256" key="1">
    <source>
        <dbReference type="SAM" id="MobiDB-lite"/>
    </source>
</evidence>
<protein>
    <submittedName>
        <fullName evidence="2">Uncharacterized protein</fullName>
    </submittedName>
</protein>
<keyword evidence="3" id="KW-1185">Reference proteome</keyword>
<dbReference type="EMBL" id="CAAALY010267412">
    <property type="protein sequence ID" value="VEL41001.1"/>
    <property type="molecule type" value="Genomic_DNA"/>
</dbReference>
<name>A0A3S5BD27_9PLAT</name>
<feature type="region of interest" description="Disordered" evidence="1">
    <location>
        <begin position="61"/>
        <end position="109"/>
    </location>
</feature>
<evidence type="ECO:0000313" key="3">
    <source>
        <dbReference type="Proteomes" id="UP000784294"/>
    </source>
</evidence>
<reference evidence="2" key="1">
    <citation type="submission" date="2018-11" db="EMBL/GenBank/DDBJ databases">
        <authorList>
            <consortium name="Pathogen Informatics"/>
        </authorList>
    </citation>
    <scope>NUCLEOTIDE SEQUENCE</scope>
</reference>
<gene>
    <name evidence="2" type="ORF">PXEA_LOCUS34441</name>
</gene>
<accession>A0A3S5BD27</accession>
<sequence length="109" mass="11633">MSGFQNIRFAEGFSDKENACLPTNDYPQPASLQNKSGGPPSIASSDLAPEVFFRWELDSAVSNSSKPPKSALVPEQPQSYSQSQLANPDAPASVADSAEQKQAVECQQS</sequence>